<keyword evidence="3" id="KW-1185">Reference proteome</keyword>
<proteinExistence type="predicted"/>
<sequence length="103" mass="11916">MGYQLPIQPIQSQMYANRMENASPSFTYIDRTQPVKLQLEHEQWQKLLRRERERNAEREFGKPFAKRKSLSPAKNGFIQPNPVNLSKEVAVVVGKGIAVNEYV</sequence>
<protein>
    <submittedName>
        <fullName evidence="2">Uncharacterized protein</fullName>
    </submittedName>
</protein>
<dbReference type="RefSeq" id="WP_317937063.1">
    <property type="nucleotide sequence ID" value="NZ_JAUBDH010000014.1"/>
</dbReference>
<evidence type="ECO:0000313" key="2">
    <source>
        <dbReference type="EMBL" id="MDW0111405.1"/>
    </source>
</evidence>
<name>A0ABU4G360_9BACL</name>
<dbReference type="Proteomes" id="UP001280629">
    <property type="component" value="Unassembled WGS sequence"/>
</dbReference>
<gene>
    <name evidence="2" type="ORF">QT716_15390</name>
</gene>
<accession>A0ABU4G360</accession>
<evidence type="ECO:0000256" key="1">
    <source>
        <dbReference type="SAM" id="MobiDB-lite"/>
    </source>
</evidence>
<organism evidence="2 3">
    <name type="scientific">Sporosarcina aquimarina</name>
    <dbReference type="NCBI Taxonomy" id="114975"/>
    <lineage>
        <taxon>Bacteria</taxon>
        <taxon>Bacillati</taxon>
        <taxon>Bacillota</taxon>
        <taxon>Bacilli</taxon>
        <taxon>Bacillales</taxon>
        <taxon>Caryophanaceae</taxon>
        <taxon>Sporosarcina</taxon>
    </lineage>
</organism>
<dbReference type="EMBL" id="JAUBDH010000014">
    <property type="protein sequence ID" value="MDW0111405.1"/>
    <property type="molecule type" value="Genomic_DNA"/>
</dbReference>
<comment type="caution">
    <text evidence="2">The sequence shown here is derived from an EMBL/GenBank/DDBJ whole genome shotgun (WGS) entry which is preliminary data.</text>
</comment>
<feature type="region of interest" description="Disordered" evidence="1">
    <location>
        <begin position="58"/>
        <end position="77"/>
    </location>
</feature>
<reference evidence="2 3" key="1">
    <citation type="submission" date="2023-06" db="EMBL/GenBank/DDBJ databases">
        <title>Sporosarcina sp. nov., isolated from Korean traditional fermented seafood 'Jeotgal'.</title>
        <authorList>
            <person name="Yang A.-I."/>
            <person name="Shin N.-R."/>
        </authorList>
    </citation>
    <scope>NUCLEOTIDE SEQUENCE [LARGE SCALE GENOMIC DNA]</scope>
    <source>
        <strain evidence="2 3">KCTC3840</strain>
    </source>
</reference>
<evidence type="ECO:0000313" key="3">
    <source>
        <dbReference type="Proteomes" id="UP001280629"/>
    </source>
</evidence>